<proteinExistence type="predicted"/>
<keyword evidence="4" id="KW-1185">Reference proteome</keyword>
<protein>
    <submittedName>
        <fullName evidence="3">Gfo/Idh/MocA family oxidoreductase</fullName>
    </submittedName>
</protein>
<accession>A0A6H2DQ10</accession>
<dbReference type="InterPro" id="IPR000683">
    <property type="entry name" value="Gfo/Idh/MocA-like_OxRdtase_N"/>
</dbReference>
<dbReference type="Proteomes" id="UP000501600">
    <property type="component" value="Chromosome"/>
</dbReference>
<dbReference type="Gene3D" id="3.40.50.720">
    <property type="entry name" value="NAD(P)-binding Rossmann-like Domain"/>
    <property type="match status" value="1"/>
</dbReference>
<dbReference type="Pfam" id="PF22725">
    <property type="entry name" value="GFO_IDH_MocA_C3"/>
    <property type="match status" value="1"/>
</dbReference>
<dbReference type="Pfam" id="PF01408">
    <property type="entry name" value="GFO_IDH_MocA"/>
    <property type="match status" value="1"/>
</dbReference>
<evidence type="ECO:0000259" key="2">
    <source>
        <dbReference type="Pfam" id="PF22725"/>
    </source>
</evidence>
<feature type="domain" description="GFO/IDH/MocA-like oxidoreductase" evidence="2">
    <location>
        <begin position="127"/>
        <end position="236"/>
    </location>
</feature>
<dbReference type="InterPro" id="IPR036291">
    <property type="entry name" value="NAD(P)-bd_dom_sf"/>
</dbReference>
<evidence type="ECO:0000259" key="1">
    <source>
        <dbReference type="Pfam" id="PF01408"/>
    </source>
</evidence>
<organism evidence="3 4">
    <name type="scientific">Parasphingorhabdus halotolerans</name>
    <dbReference type="NCBI Taxonomy" id="2725558"/>
    <lineage>
        <taxon>Bacteria</taxon>
        <taxon>Pseudomonadati</taxon>
        <taxon>Pseudomonadota</taxon>
        <taxon>Alphaproteobacteria</taxon>
        <taxon>Sphingomonadales</taxon>
        <taxon>Sphingomonadaceae</taxon>
        <taxon>Parasphingorhabdus</taxon>
    </lineage>
</organism>
<evidence type="ECO:0000313" key="4">
    <source>
        <dbReference type="Proteomes" id="UP000501600"/>
    </source>
</evidence>
<dbReference type="SUPFAM" id="SSF51735">
    <property type="entry name" value="NAD(P)-binding Rossmann-fold domains"/>
    <property type="match status" value="1"/>
</dbReference>
<dbReference type="Gene3D" id="3.30.360.10">
    <property type="entry name" value="Dihydrodipicolinate Reductase, domain 2"/>
    <property type="match status" value="1"/>
</dbReference>
<dbReference type="SUPFAM" id="SSF55347">
    <property type="entry name" value="Glyceraldehyde-3-phosphate dehydrogenase-like, C-terminal domain"/>
    <property type="match status" value="1"/>
</dbReference>
<reference evidence="3 4" key="1">
    <citation type="submission" date="2020-04" db="EMBL/GenBank/DDBJ databases">
        <title>Genome sequence for Sphingorhabdus sp. strain M1.</title>
        <authorList>
            <person name="Park S.-J."/>
        </authorList>
    </citation>
    <scope>NUCLEOTIDE SEQUENCE [LARGE SCALE GENOMIC DNA]</scope>
    <source>
        <strain evidence="3 4">JK6</strain>
    </source>
</reference>
<gene>
    <name evidence="3" type="ORF">HF685_11105</name>
</gene>
<dbReference type="InterPro" id="IPR051450">
    <property type="entry name" value="Gfo/Idh/MocA_Oxidoreductases"/>
</dbReference>
<dbReference type="EMBL" id="CP051217">
    <property type="protein sequence ID" value="QJB69756.1"/>
    <property type="molecule type" value="Genomic_DNA"/>
</dbReference>
<dbReference type="PANTHER" id="PTHR43377:SF6">
    <property type="entry name" value="GFO_IDH_MOCA-LIKE OXIDOREDUCTASE N-TERMINAL DOMAIN-CONTAINING PROTEIN"/>
    <property type="match status" value="1"/>
</dbReference>
<dbReference type="KEGG" id="phao:HF685_11105"/>
<sequence length="334" mass="36390">MTNRKIALIGCGGWGKNLARNLHELGALVLIVDPSPNAAELAKSLGVRCSTDLADAIDDPSIDGIAIATPAPTHFAIAERAMLAGKGVFVEKPIALSTKEGERLREISSDTGEVLMVGHLLQYHPVYLRLKELSEAGELGDIKYMASSRLSMGMIRTEENVIWSFSPHDISMVLGIAGTIPERVSAIGTLVLPQKIADNGTIHLVWKNGLRADITSSWLSPQKEQKLVVVGDKAMAVFSDTMPWEEKLTIYRNEVTYVDGRPKAVKGAADMVDVPQAEPLKMEMQHFIDCLAESKSPRTDAAEATRVLAVLQCAESSLENDNKWVKSEDFIAEE</sequence>
<dbReference type="PANTHER" id="PTHR43377">
    <property type="entry name" value="BILIVERDIN REDUCTASE A"/>
    <property type="match status" value="1"/>
</dbReference>
<dbReference type="GO" id="GO:0000166">
    <property type="term" value="F:nucleotide binding"/>
    <property type="evidence" value="ECO:0007669"/>
    <property type="project" value="InterPro"/>
</dbReference>
<evidence type="ECO:0000313" key="3">
    <source>
        <dbReference type="EMBL" id="QJB69756.1"/>
    </source>
</evidence>
<dbReference type="RefSeq" id="WP_168820000.1">
    <property type="nucleotide sequence ID" value="NZ_CP051217.1"/>
</dbReference>
<dbReference type="AlphaFoldDB" id="A0A6H2DQ10"/>
<feature type="domain" description="Gfo/Idh/MocA-like oxidoreductase N-terminal" evidence="1">
    <location>
        <begin position="5"/>
        <end position="119"/>
    </location>
</feature>
<dbReference type="InterPro" id="IPR055170">
    <property type="entry name" value="GFO_IDH_MocA-like_dom"/>
</dbReference>
<name>A0A6H2DQ10_9SPHN</name>